<feature type="compositionally biased region" description="Polar residues" evidence="4">
    <location>
        <begin position="292"/>
        <end position="308"/>
    </location>
</feature>
<keyword evidence="2 3" id="KW-0040">ANK repeat</keyword>
<evidence type="ECO:0000313" key="5">
    <source>
        <dbReference type="EMBL" id="GJE97721.1"/>
    </source>
</evidence>
<feature type="region of interest" description="Disordered" evidence="4">
    <location>
        <begin position="439"/>
        <end position="568"/>
    </location>
</feature>
<dbReference type="OrthoDB" id="194358at2759"/>
<feature type="repeat" description="ANK" evidence="3">
    <location>
        <begin position="106"/>
        <end position="138"/>
    </location>
</feature>
<feature type="compositionally biased region" description="Polar residues" evidence="4">
    <location>
        <begin position="226"/>
        <end position="249"/>
    </location>
</feature>
<sequence>MPGTSRTQRAEAKYNVVFDYPNLGLHTAAASGNLGLVKYALDHGQPVNSALDGVLPLHAASFGGSDLVVRLLIEYGADVNAPRLPRRYSTDKHRGSTPPLVITGASGSTSLHFACMHGHMTVILTLLLHGAHPDRTDKHGMTPEMIARQNGYTDCADVLQQWAQNRDRDLRERDVLTPHPAEDHAYREEKSHNYCGRLDCLECATRKRIRVKRSIDNAFHMLRHTSSSHSAANTPPHSASALSASNSMQPPSPTDRPFGEYTFYPVSDSATDDLPPRRPSLPQVLEVPHIVTTPNRSRRPSNLSGTSSHRPRSAGSDADQCAGQRVKGKISLLNIFKRGTEGTPDSTSPSSSAVTSASQSPSAPSALAISALTSRSSDGLAPSPTDASPAGPSAGNQLHSLMLGETSSSAQSIPEPRKMPSRGSLRSVAIVNEALEKASPSTRPGILRAVHGRSSSSTQSVPSDSSRTGSGPPSVRALRFDPNSHGAASGTRRPESRARASRTESRSPSRTRGRGSFNSVRSHSPSSAWGMRFENEPEHMGAPSPAAGDGYIEEEEEEEYGGPVEPQVGVNELDMRLQDLNAHKSRRMSIESRASDLDSQDTVNHIFDCPFSIHYPPPEEDDEISALRSHRASLDSRVRGNSMSSMITDSSGYPSSSVPTPALQQSNLPTPYVVSPTVGQTELPSPGEALSEKKDPAVVSVTPASPAKRVRGPLDIDIRSISSHAQAEALVQRTQQRILVGAESSDEEDGKTFGIALNDGHTPLSAKLAALGESLAIERKFKEDEDKKRRRSLVMEPISEQIFANEVPGVQRKLSLQERAHSDPATRLRRPHTADGEPHTESPTKFLSPKPSKTNLLSVSDPDRRGKLLTVPGMSSSSTFPTPHARSDSLPIERPFIPRSRTPDPDSSWTSSTVTGGFGTPLTRYPTCPAEDLPRNDLLTKQERQAARAQKLAKMGFSSSGTDTWKESPAYARNQRQHRFGLKTLVQSLTGRA</sequence>
<dbReference type="InterPro" id="IPR002110">
    <property type="entry name" value="Ankyrin_rpt"/>
</dbReference>
<feature type="compositionally biased region" description="Basic and acidic residues" evidence="4">
    <location>
        <begin position="492"/>
        <end position="507"/>
    </location>
</feature>
<dbReference type="PANTHER" id="PTHR24173:SF74">
    <property type="entry name" value="ANKYRIN REPEAT DOMAIN-CONTAINING PROTEIN 16"/>
    <property type="match status" value="1"/>
</dbReference>
<proteinExistence type="predicted"/>
<comment type="caution">
    <text evidence="5">The sequence shown here is derived from an EMBL/GenBank/DDBJ whole genome shotgun (WGS) entry which is preliminary data.</text>
</comment>
<feature type="compositionally biased region" description="Polar residues" evidence="4">
    <location>
        <begin position="843"/>
        <end position="858"/>
    </location>
</feature>
<feature type="compositionally biased region" description="Low complexity" evidence="4">
    <location>
        <begin position="454"/>
        <end position="466"/>
    </location>
</feature>
<feature type="compositionally biased region" description="Low complexity" evidence="4">
    <location>
        <begin position="905"/>
        <end position="915"/>
    </location>
</feature>
<dbReference type="PROSITE" id="PS50088">
    <property type="entry name" value="ANK_REPEAT"/>
    <property type="match status" value="2"/>
</dbReference>
<feature type="compositionally biased region" description="Low complexity" evidence="4">
    <location>
        <begin position="343"/>
        <end position="361"/>
    </location>
</feature>
<name>A0A9P3LJN9_9APHY</name>
<dbReference type="Gene3D" id="1.25.40.20">
    <property type="entry name" value="Ankyrin repeat-containing domain"/>
    <property type="match status" value="1"/>
</dbReference>
<accession>A0A9P3LJN9</accession>
<feature type="compositionally biased region" description="Polar residues" evidence="4">
    <location>
        <begin position="639"/>
        <end position="663"/>
    </location>
</feature>
<feature type="compositionally biased region" description="Acidic residues" evidence="4">
    <location>
        <begin position="551"/>
        <end position="560"/>
    </location>
</feature>
<dbReference type="InterPro" id="IPR036770">
    <property type="entry name" value="Ankyrin_rpt-contain_sf"/>
</dbReference>
<protein>
    <submittedName>
        <fullName evidence="5">Ankyrin repeat protein</fullName>
    </submittedName>
</protein>
<dbReference type="Pfam" id="PF12796">
    <property type="entry name" value="Ank_2"/>
    <property type="match status" value="2"/>
</dbReference>
<evidence type="ECO:0000256" key="3">
    <source>
        <dbReference type="PROSITE-ProRule" id="PRU00023"/>
    </source>
</evidence>
<feature type="region of interest" description="Disordered" evidence="4">
    <location>
        <begin position="226"/>
        <end position="361"/>
    </location>
</feature>
<gene>
    <name evidence="5" type="ORF">PsYK624_139420</name>
</gene>
<dbReference type="PROSITE" id="PS50297">
    <property type="entry name" value="ANK_REP_REGION"/>
    <property type="match status" value="2"/>
</dbReference>
<dbReference type="SMART" id="SM00248">
    <property type="entry name" value="ANK"/>
    <property type="match status" value="4"/>
</dbReference>
<feature type="region of interest" description="Disordered" evidence="4">
    <location>
        <begin position="817"/>
        <end position="921"/>
    </location>
</feature>
<feature type="region of interest" description="Disordered" evidence="4">
    <location>
        <begin position="374"/>
        <end position="398"/>
    </location>
</feature>
<dbReference type="Proteomes" id="UP000703269">
    <property type="component" value="Unassembled WGS sequence"/>
</dbReference>
<feature type="repeat" description="ANK" evidence="3">
    <location>
        <begin position="52"/>
        <end position="84"/>
    </location>
</feature>
<feature type="region of interest" description="Disordered" evidence="4">
    <location>
        <begin position="677"/>
        <end position="705"/>
    </location>
</feature>
<dbReference type="SUPFAM" id="SSF48403">
    <property type="entry name" value="Ankyrin repeat"/>
    <property type="match status" value="1"/>
</dbReference>
<feature type="compositionally biased region" description="Basic and acidic residues" evidence="4">
    <location>
        <begin position="817"/>
        <end position="842"/>
    </location>
</feature>
<feature type="region of interest" description="Disordered" evidence="4">
    <location>
        <begin position="635"/>
        <end position="663"/>
    </location>
</feature>
<feature type="compositionally biased region" description="Polar residues" evidence="4">
    <location>
        <begin position="517"/>
        <end position="527"/>
    </location>
</feature>
<evidence type="ECO:0000256" key="2">
    <source>
        <dbReference type="ARBA" id="ARBA00023043"/>
    </source>
</evidence>
<evidence type="ECO:0000256" key="4">
    <source>
        <dbReference type="SAM" id="MobiDB-lite"/>
    </source>
</evidence>
<organism evidence="5 6">
    <name type="scientific">Phanerochaete sordida</name>
    <dbReference type="NCBI Taxonomy" id="48140"/>
    <lineage>
        <taxon>Eukaryota</taxon>
        <taxon>Fungi</taxon>
        <taxon>Dikarya</taxon>
        <taxon>Basidiomycota</taxon>
        <taxon>Agaricomycotina</taxon>
        <taxon>Agaricomycetes</taxon>
        <taxon>Polyporales</taxon>
        <taxon>Phanerochaetaceae</taxon>
        <taxon>Phanerochaete</taxon>
    </lineage>
</organism>
<dbReference type="AlphaFoldDB" id="A0A9P3LJN9"/>
<reference evidence="5 6" key="1">
    <citation type="submission" date="2021-08" db="EMBL/GenBank/DDBJ databases">
        <title>Draft Genome Sequence of Phanerochaete sordida strain YK-624.</title>
        <authorList>
            <person name="Mori T."/>
            <person name="Dohra H."/>
            <person name="Suzuki T."/>
            <person name="Kawagishi H."/>
            <person name="Hirai H."/>
        </authorList>
    </citation>
    <scope>NUCLEOTIDE SEQUENCE [LARGE SCALE GENOMIC DNA]</scope>
    <source>
        <strain evidence="5 6">YK-624</strain>
    </source>
</reference>
<feature type="region of interest" description="Disordered" evidence="4">
    <location>
        <begin position="950"/>
        <end position="972"/>
    </location>
</feature>
<keyword evidence="1" id="KW-0677">Repeat</keyword>
<evidence type="ECO:0000313" key="6">
    <source>
        <dbReference type="Proteomes" id="UP000703269"/>
    </source>
</evidence>
<dbReference type="PANTHER" id="PTHR24173">
    <property type="entry name" value="ANKYRIN REPEAT CONTAINING"/>
    <property type="match status" value="1"/>
</dbReference>
<keyword evidence="6" id="KW-1185">Reference proteome</keyword>
<evidence type="ECO:0000256" key="1">
    <source>
        <dbReference type="ARBA" id="ARBA00022737"/>
    </source>
</evidence>
<dbReference type="EMBL" id="BPQB01000076">
    <property type="protein sequence ID" value="GJE97721.1"/>
    <property type="molecule type" value="Genomic_DNA"/>
</dbReference>